<dbReference type="InterPro" id="IPR002933">
    <property type="entry name" value="Peptidase_M20"/>
</dbReference>
<evidence type="ECO:0000313" key="13">
    <source>
        <dbReference type="EMBL" id="CAA9478061.1"/>
    </source>
</evidence>
<dbReference type="InterPro" id="IPR036264">
    <property type="entry name" value="Bact_exopeptidase_dim_dom"/>
</dbReference>
<comment type="cofactor">
    <cofactor evidence="1">
        <name>Co(2+)</name>
        <dbReference type="ChEBI" id="CHEBI:48828"/>
    </cofactor>
</comment>
<dbReference type="AlphaFoldDB" id="A0A6J4RX63"/>
<dbReference type="PANTHER" id="PTHR43808">
    <property type="entry name" value="ACETYLORNITHINE DEACETYLASE"/>
    <property type="match status" value="1"/>
</dbReference>
<keyword evidence="10" id="KW-0170">Cobalt</keyword>
<name>A0A6J4RX63_9ACTN</name>
<comment type="cofactor">
    <cofactor evidence="2">
        <name>Zn(2+)</name>
        <dbReference type="ChEBI" id="CHEBI:29105"/>
    </cofactor>
</comment>
<dbReference type="Gene3D" id="3.30.70.360">
    <property type="match status" value="1"/>
</dbReference>
<evidence type="ECO:0000256" key="6">
    <source>
        <dbReference type="ARBA" id="ARBA00016853"/>
    </source>
</evidence>
<dbReference type="EMBL" id="CADCVQ010000033">
    <property type="protein sequence ID" value="CAA9478061.1"/>
    <property type="molecule type" value="Genomic_DNA"/>
</dbReference>
<dbReference type="InterPro" id="IPR001261">
    <property type="entry name" value="ArgE/DapE_CS"/>
</dbReference>
<evidence type="ECO:0000256" key="1">
    <source>
        <dbReference type="ARBA" id="ARBA00001941"/>
    </source>
</evidence>
<dbReference type="UniPathway" id="UPA00034">
    <property type="reaction ID" value="UER00021"/>
</dbReference>
<dbReference type="Pfam" id="PF01546">
    <property type="entry name" value="Peptidase_M20"/>
    <property type="match status" value="1"/>
</dbReference>
<dbReference type="NCBIfam" id="TIGR01910">
    <property type="entry name" value="DapE-ArgE"/>
    <property type="match status" value="1"/>
</dbReference>
<dbReference type="Pfam" id="PF07687">
    <property type="entry name" value="M20_dimer"/>
    <property type="match status" value="1"/>
</dbReference>
<dbReference type="PROSITE" id="PS00758">
    <property type="entry name" value="ARGE_DAPE_CPG2_1"/>
    <property type="match status" value="1"/>
</dbReference>
<keyword evidence="8 13" id="KW-0378">Hydrolase</keyword>
<dbReference type="GO" id="GO:0009089">
    <property type="term" value="P:lysine biosynthetic process via diaminopimelate"/>
    <property type="evidence" value="ECO:0007669"/>
    <property type="project" value="UniProtKB-UniPathway"/>
</dbReference>
<dbReference type="InterPro" id="IPR011650">
    <property type="entry name" value="Peptidase_M20_dimer"/>
</dbReference>
<keyword evidence="7" id="KW-0479">Metal-binding</keyword>
<evidence type="ECO:0000256" key="11">
    <source>
        <dbReference type="ARBA" id="ARBA00051301"/>
    </source>
</evidence>
<reference evidence="13" key="1">
    <citation type="submission" date="2020-02" db="EMBL/GenBank/DDBJ databases">
        <authorList>
            <person name="Meier V. D."/>
        </authorList>
    </citation>
    <scope>NUCLEOTIDE SEQUENCE</scope>
    <source>
        <strain evidence="13">AVDCRST_MAG67</strain>
    </source>
</reference>
<dbReference type="Gene3D" id="3.40.630.10">
    <property type="entry name" value="Zn peptidases"/>
    <property type="match status" value="1"/>
</dbReference>
<evidence type="ECO:0000256" key="2">
    <source>
        <dbReference type="ARBA" id="ARBA00001947"/>
    </source>
</evidence>
<evidence type="ECO:0000256" key="9">
    <source>
        <dbReference type="ARBA" id="ARBA00022833"/>
    </source>
</evidence>
<protein>
    <recommendedName>
        <fullName evidence="6">Probable succinyl-diaminopimelate desuccinylase</fullName>
        <ecNumber evidence="5">3.5.1.18</ecNumber>
    </recommendedName>
</protein>
<dbReference type="InterPro" id="IPR010182">
    <property type="entry name" value="ArgE/DapE"/>
</dbReference>
<dbReference type="GO" id="GO:0046872">
    <property type="term" value="F:metal ion binding"/>
    <property type="evidence" value="ECO:0007669"/>
    <property type="project" value="UniProtKB-KW"/>
</dbReference>
<organism evidence="13">
    <name type="scientific">uncultured Solirubrobacteraceae bacterium</name>
    <dbReference type="NCBI Taxonomy" id="1162706"/>
    <lineage>
        <taxon>Bacteria</taxon>
        <taxon>Bacillati</taxon>
        <taxon>Actinomycetota</taxon>
        <taxon>Thermoleophilia</taxon>
        <taxon>Solirubrobacterales</taxon>
        <taxon>Solirubrobacteraceae</taxon>
        <taxon>environmental samples</taxon>
    </lineage>
</organism>
<dbReference type="GO" id="GO:0009014">
    <property type="term" value="F:succinyl-diaminopimelate desuccinylase activity"/>
    <property type="evidence" value="ECO:0007669"/>
    <property type="project" value="UniProtKB-EC"/>
</dbReference>
<evidence type="ECO:0000259" key="12">
    <source>
        <dbReference type="Pfam" id="PF07687"/>
    </source>
</evidence>
<dbReference type="PANTHER" id="PTHR43808:SF25">
    <property type="entry name" value="PEPTIDASE M20 DIMERISATION DOMAIN-CONTAINING PROTEIN"/>
    <property type="match status" value="1"/>
</dbReference>
<proteinExistence type="inferred from homology"/>
<evidence type="ECO:0000256" key="7">
    <source>
        <dbReference type="ARBA" id="ARBA00022723"/>
    </source>
</evidence>
<sequence length="408" mass="41982">MWPCHIEIRGRSPAVIGARGFGCNVCGRPTSTALDAAALLADLVAIDSVNPALVPGAAGEAQIADYVATWLRERGLEVTVVDEPAGRPSIVAVARGSGGGASLMLNGHTDTVGVAGMERAHEPRISAGRLYGRGAYDMKGGVAACMLAGAAAVGAGLRGDVIVTAVADEEHASAGVQAVLRRFGADACVVTEPTGLRACVAHKGFVWAQLEVRGRAAHGSRPDLGVDAIAGIGPVLAGIGALQARLEAAPHPLLGPASLHAALIEGGQELSSYPARCVVAIERRTLPGERIDAVRRELEQLLELAREADPRLHTELRIGLQRDPFEVDPGSEVVAVLRAAARDVLGSEPQIVGDHPWMDAAFTSAAGIPTVVFGPGGAGAHALEEYGDIASVERCAAVLSETARRLCA</sequence>
<evidence type="ECO:0000256" key="10">
    <source>
        <dbReference type="ARBA" id="ARBA00023285"/>
    </source>
</evidence>
<evidence type="ECO:0000256" key="8">
    <source>
        <dbReference type="ARBA" id="ARBA00022801"/>
    </source>
</evidence>
<gene>
    <name evidence="13" type="ORF">AVDCRST_MAG67-666</name>
</gene>
<evidence type="ECO:0000256" key="5">
    <source>
        <dbReference type="ARBA" id="ARBA00011921"/>
    </source>
</evidence>
<comment type="catalytic activity">
    <reaction evidence="11">
        <text>N-succinyl-(2S,6S)-2,6-diaminopimelate + H2O = (2S,6S)-2,6-diaminopimelate + succinate</text>
        <dbReference type="Rhea" id="RHEA:22608"/>
        <dbReference type="ChEBI" id="CHEBI:15377"/>
        <dbReference type="ChEBI" id="CHEBI:30031"/>
        <dbReference type="ChEBI" id="CHEBI:57609"/>
        <dbReference type="ChEBI" id="CHEBI:58087"/>
        <dbReference type="EC" id="3.5.1.18"/>
    </reaction>
</comment>
<feature type="domain" description="Peptidase M20 dimerisation" evidence="12">
    <location>
        <begin position="200"/>
        <end position="303"/>
    </location>
</feature>
<keyword evidence="9" id="KW-0862">Zinc</keyword>
<comment type="similarity">
    <text evidence="4">Belongs to the peptidase M20A family.</text>
</comment>
<dbReference type="InterPro" id="IPR050072">
    <property type="entry name" value="Peptidase_M20A"/>
</dbReference>
<accession>A0A6J4RX63</accession>
<comment type="pathway">
    <text evidence="3">Amino-acid biosynthesis; L-lysine biosynthesis via DAP pathway; LL-2,6-diaminopimelate from (S)-tetrahydrodipicolinate (succinylase route): step 3/3.</text>
</comment>
<evidence type="ECO:0000256" key="3">
    <source>
        <dbReference type="ARBA" id="ARBA00005130"/>
    </source>
</evidence>
<dbReference type="SUPFAM" id="SSF55031">
    <property type="entry name" value="Bacterial exopeptidase dimerisation domain"/>
    <property type="match status" value="1"/>
</dbReference>
<evidence type="ECO:0000256" key="4">
    <source>
        <dbReference type="ARBA" id="ARBA00006247"/>
    </source>
</evidence>
<dbReference type="SUPFAM" id="SSF53187">
    <property type="entry name" value="Zn-dependent exopeptidases"/>
    <property type="match status" value="1"/>
</dbReference>
<dbReference type="EC" id="3.5.1.18" evidence="5"/>